<dbReference type="GO" id="GO:0015165">
    <property type="term" value="F:pyrimidine nucleotide-sugar transmembrane transporter activity"/>
    <property type="evidence" value="ECO:0007669"/>
    <property type="project" value="InterPro"/>
</dbReference>
<evidence type="ECO:0000256" key="3">
    <source>
        <dbReference type="ARBA" id="ARBA00022692"/>
    </source>
</evidence>
<accession>A0AAN8JJF7</accession>
<keyword evidence="5 6" id="KW-0472">Membrane</keyword>
<dbReference type="Pfam" id="PF04142">
    <property type="entry name" value="Nuc_sug_transp"/>
    <property type="match status" value="1"/>
</dbReference>
<evidence type="ECO:0000256" key="6">
    <source>
        <dbReference type="SAM" id="Phobius"/>
    </source>
</evidence>
<proteinExistence type="predicted"/>
<reference evidence="7 8" key="1">
    <citation type="submission" date="2024-01" db="EMBL/GenBank/DDBJ databases">
        <title>The genome of the rayed Mediterranean limpet Patella caerulea (Linnaeus, 1758).</title>
        <authorList>
            <person name="Anh-Thu Weber A."/>
            <person name="Halstead-Nussloch G."/>
        </authorList>
    </citation>
    <scope>NUCLEOTIDE SEQUENCE [LARGE SCALE GENOMIC DNA]</scope>
    <source>
        <strain evidence="7">AATW-2023a</strain>
        <tissue evidence="7">Whole specimen</tissue>
    </source>
</reference>
<protein>
    <recommendedName>
        <fullName evidence="9">UDP-sugar transporter protein SLC35A4</fullName>
    </recommendedName>
</protein>
<evidence type="ECO:0000256" key="5">
    <source>
        <dbReference type="ARBA" id="ARBA00023136"/>
    </source>
</evidence>
<keyword evidence="8" id="KW-1185">Reference proteome</keyword>
<dbReference type="EMBL" id="JAZGQO010000008">
    <property type="protein sequence ID" value="KAK6178807.1"/>
    <property type="molecule type" value="Genomic_DNA"/>
</dbReference>
<dbReference type="AlphaFoldDB" id="A0AAN8JJF7"/>
<comment type="caution">
    <text evidence="7">The sequence shown here is derived from an EMBL/GenBank/DDBJ whole genome shotgun (WGS) entry which is preliminary data.</text>
</comment>
<dbReference type="NCBIfam" id="TIGR00803">
    <property type="entry name" value="nst"/>
    <property type="match status" value="1"/>
</dbReference>
<keyword evidence="2" id="KW-0813">Transport</keyword>
<evidence type="ECO:0000256" key="4">
    <source>
        <dbReference type="ARBA" id="ARBA00022989"/>
    </source>
</evidence>
<dbReference type="PANTHER" id="PTHR10231">
    <property type="entry name" value="NUCLEOTIDE-SUGAR TRANSMEMBRANE TRANSPORTER"/>
    <property type="match status" value="1"/>
</dbReference>
<sequence length="338" mass="38384">MKQKYNNDLPVYIQDVNSSYGKESKTIMKITWLLMLILEICLYSSYSPLVHICQVDGEIPFSSASLVLFTEIFKLGISVMMYIPEVIEKGIKIPSISFFLPLCVPAILYTCNNNISVHMQQEMDPTTYQVLSNLKIASTAVLYRIIMKRKLSRIKWLSLGLLTLAGVIDSFSGNRNIKLNDSIYEIHVTAKGLLMMFTYCFISGLSGVYTEYIFKRNLKCSIHLQNIFLYVVGIILNGSMWQFKRINAADYLNDDSDSLLRGFTVYTWIIVLSQAVNGLIMSVIMKYGSNITRLFIISCAMMMTTVFSILIFNIQLNTLFVCALILVLVALVLYHQSA</sequence>
<dbReference type="InterPro" id="IPR007271">
    <property type="entry name" value="Nuc_sug_transpt"/>
</dbReference>
<keyword evidence="2" id="KW-0762">Sugar transport</keyword>
<evidence type="ECO:0000256" key="1">
    <source>
        <dbReference type="ARBA" id="ARBA00004141"/>
    </source>
</evidence>
<evidence type="ECO:0000313" key="7">
    <source>
        <dbReference type="EMBL" id="KAK6178807.1"/>
    </source>
</evidence>
<gene>
    <name evidence="7" type="ORF">SNE40_011308</name>
</gene>
<feature type="transmembrane region" description="Helical" evidence="6">
    <location>
        <begin position="291"/>
        <end position="312"/>
    </location>
</feature>
<comment type="subcellular location">
    <subcellularLocation>
        <location evidence="1">Membrane</location>
        <topology evidence="1">Multi-pass membrane protein</topology>
    </subcellularLocation>
</comment>
<feature type="transmembrane region" description="Helical" evidence="6">
    <location>
        <begin position="263"/>
        <end position="284"/>
    </location>
</feature>
<feature type="transmembrane region" description="Helical" evidence="6">
    <location>
        <begin position="226"/>
        <end position="243"/>
    </location>
</feature>
<dbReference type="GO" id="GO:0000139">
    <property type="term" value="C:Golgi membrane"/>
    <property type="evidence" value="ECO:0007669"/>
    <property type="project" value="InterPro"/>
</dbReference>
<evidence type="ECO:0008006" key="9">
    <source>
        <dbReference type="Google" id="ProtNLM"/>
    </source>
</evidence>
<evidence type="ECO:0000313" key="8">
    <source>
        <dbReference type="Proteomes" id="UP001347796"/>
    </source>
</evidence>
<feature type="transmembrane region" description="Helical" evidence="6">
    <location>
        <begin position="61"/>
        <end position="83"/>
    </location>
</feature>
<organism evidence="7 8">
    <name type="scientific">Patella caerulea</name>
    <name type="common">Rayed Mediterranean limpet</name>
    <dbReference type="NCBI Taxonomy" id="87958"/>
    <lineage>
        <taxon>Eukaryota</taxon>
        <taxon>Metazoa</taxon>
        <taxon>Spiralia</taxon>
        <taxon>Lophotrochozoa</taxon>
        <taxon>Mollusca</taxon>
        <taxon>Gastropoda</taxon>
        <taxon>Patellogastropoda</taxon>
        <taxon>Patelloidea</taxon>
        <taxon>Patellidae</taxon>
        <taxon>Patella</taxon>
    </lineage>
</organism>
<feature type="transmembrane region" description="Helical" evidence="6">
    <location>
        <begin position="318"/>
        <end position="334"/>
    </location>
</feature>
<feature type="transmembrane region" description="Helical" evidence="6">
    <location>
        <begin position="95"/>
        <end position="115"/>
    </location>
</feature>
<feature type="transmembrane region" description="Helical" evidence="6">
    <location>
        <begin position="154"/>
        <end position="173"/>
    </location>
</feature>
<dbReference type="Proteomes" id="UP001347796">
    <property type="component" value="Unassembled WGS sequence"/>
</dbReference>
<feature type="transmembrane region" description="Helical" evidence="6">
    <location>
        <begin position="30"/>
        <end position="49"/>
    </location>
</feature>
<keyword evidence="4 6" id="KW-1133">Transmembrane helix</keyword>
<name>A0AAN8JJF7_PATCE</name>
<dbReference type="PIRSF" id="PIRSF005799">
    <property type="entry name" value="UDP-gal_transpt"/>
    <property type="match status" value="1"/>
</dbReference>
<feature type="transmembrane region" description="Helical" evidence="6">
    <location>
        <begin position="193"/>
        <end position="214"/>
    </location>
</feature>
<keyword evidence="3 6" id="KW-0812">Transmembrane</keyword>
<evidence type="ECO:0000256" key="2">
    <source>
        <dbReference type="ARBA" id="ARBA00022597"/>
    </source>
</evidence>